<dbReference type="EMBL" id="AFHG01000044">
    <property type="protein sequence ID" value="EGK71993.1"/>
    <property type="molecule type" value="Genomic_DNA"/>
</dbReference>
<proteinExistence type="predicted"/>
<evidence type="ECO:0000313" key="1">
    <source>
        <dbReference type="EMBL" id="EGK71993.1"/>
    </source>
</evidence>
<reference evidence="1 2" key="1">
    <citation type="journal article" date="2011" name="J. Bacteriol.">
        <title>Genome sequence of Methyloversatilis universalis FAM5T, a methylotrophic representative of the order Rhodocyclales.</title>
        <authorList>
            <person name="Kittichotirat W."/>
            <person name="Good N.M."/>
            <person name="Hall R."/>
            <person name="Bringel F."/>
            <person name="Lajus A."/>
            <person name="Medigue C."/>
            <person name="Smalley N.E."/>
            <person name="Beck D."/>
            <person name="Bumgarner R."/>
            <person name="Vuilleumier S."/>
            <person name="Kalyuzhnaya M.G."/>
        </authorList>
    </citation>
    <scope>NUCLEOTIDE SEQUENCE [LARGE SCALE GENOMIC DNA]</scope>
    <source>
        <strain evidence="2">ATCC BAA-1314 / JCM 13912 / FAM5</strain>
    </source>
</reference>
<sequence>MHINLECVMYVGRGYAGAGGFEAREPYDLVFSVFKVAEGVARVFAAHGELPREAFRQICAELAGKGFHTALIERHGVERALPTGLTPPTGTERHE</sequence>
<organism evidence="1 2">
    <name type="scientific">Methyloversatilis universalis (strain ATCC BAA-1314 / DSM 25237 / JCM 13912 / CCUG 52030 / FAM5)</name>
    <dbReference type="NCBI Taxonomy" id="1000565"/>
    <lineage>
        <taxon>Bacteria</taxon>
        <taxon>Pseudomonadati</taxon>
        <taxon>Pseudomonadota</taxon>
        <taxon>Betaproteobacteria</taxon>
        <taxon>Nitrosomonadales</taxon>
        <taxon>Sterolibacteriaceae</taxon>
        <taxon>Methyloversatilis</taxon>
    </lineage>
</organism>
<comment type="caution">
    <text evidence="1">The sequence shown here is derived from an EMBL/GenBank/DDBJ whole genome shotgun (WGS) entry which is preliminary data.</text>
</comment>
<name>F5RBX6_METUF</name>
<accession>F5RBX6</accession>
<dbReference type="AlphaFoldDB" id="F5RBX6"/>
<gene>
    <name evidence="1" type="ORF">METUNv1_01771</name>
</gene>
<keyword evidence="2" id="KW-1185">Reference proteome</keyword>
<dbReference type="Proteomes" id="UP000005019">
    <property type="component" value="Unassembled WGS sequence"/>
</dbReference>
<dbReference type="RefSeq" id="WP_008060842.1">
    <property type="nucleotide sequence ID" value="NZ_AFHG01000044.1"/>
</dbReference>
<evidence type="ECO:0000313" key="2">
    <source>
        <dbReference type="Proteomes" id="UP000005019"/>
    </source>
</evidence>
<protein>
    <submittedName>
        <fullName evidence="1">Uncharacterized protein</fullName>
    </submittedName>
</protein>
<dbReference type="STRING" id="1000565.METUNv1_01771"/>